<dbReference type="OrthoDB" id="77363at2157"/>
<protein>
    <submittedName>
        <fullName evidence="2">Uncharacterized protein</fullName>
    </submittedName>
</protein>
<gene>
    <name evidence="2" type="ORF">SAMN05216439_1948</name>
</gene>
<keyword evidence="1" id="KW-0812">Transmembrane</keyword>
<name>A0A1H7MFB6_9EURY</name>
<evidence type="ECO:0000313" key="3">
    <source>
        <dbReference type="Proteomes" id="UP000199506"/>
    </source>
</evidence>
<sequence length="78" mass="8980">MSGTDELLLKIFFRNYDEEECRNGLIDNKNSQMIVLTGTMLTLQATLFSVGLLNEFVYNKIIINPVKFWIYAVLNNST</sequence>
<feature type="transmembrane region" description="Helical" evidence="1">
    <location>
        <begin position="33"/>
        <end position="53"/>
    </location>
</feature>
<evidence type="ECO:0000313" key="2">
    <source>
        <dbReference type="EMBL" id="SEL09608.1"/>
    </source>
</evidence>
<dbReference type="Proteomes" id="UP000199506">
    <property type="component" value="Unassembled WGS sequence"/>
</dbReference>
<keyword evidence="1" id="KW-1133">Transmembrane helix</keyword>
<accession>A0A1H7MFB6</accession>
<proteinExistence type="predicted"/>
<dbReference type="AlphaFoldDB" id="A0A1H7MFB6"/>
<keyword evidence="1" id="KW-0472">Membrane</keyword>
<evidence type="ECO:0000256" key="1">
    <source>
        <dbReference type="SAM" id="Phobius"/>
    </source>
</evidence>
<dbReference type="EMBL" id="FOAK01000009">
    <property type="protein sequence ID" value="SEL09608.1"/>
    <property type="molecule type" value="Genomic_DNA"/>
</dbReference>
<reference evidence="2 3" key="1">
    <citation type="submission" date="2016-10" db="EMBL/GenBank/DDBJ databases">
        <authorList>
            <person name="de Groot N.N."/>
        </authorList>
    </citation>
    <scope>NUCLEOTIDE SEQUENCE [LARGE SCALE GENOMIC DNA]</scope>
    <source>
        <strain evidence="2 3">DSM 11978</strain>
    </source>
</reference>
<organism evidence="2 3">
    <name type="scientific">Methanobrevibacter gottschalkii</name>
    <dbReference type="NCBI Taxonomy" id="190974"/>
    <lineage>
        <taxon>Archaea</taxon>
        <taxon>Methanobacteriati</taxon>
        <taxon>Methanobacteriota</taxon>
        <taxon>Methanomada group</taxon>
        <taxon>Methanobacteria</taxon>
        <taxon>Methanobacteriales</taxon>
        <taxon>Methanobacteriaceae</taxon>
        <taxon>Methanobrevibacter</taxon>
    </lineage>
</organism>
<dbReference type="RefSeq" id="WP_091699613.1">
    <property type="nucleotide sequence ID" value="NZ_FOAK01000009.1"/>
</dbReference>